<feature type="compositionally biased region" description="Low complexity" evidence="1">
    <location>
        <begin position="168"/>
        <end position="182"/>
    </location>
</feature>
<evidence type="ECO:0000256" key="1">
    <source>
        <dbReference type="SAM" id="MobiDB-lite"/>
    </source>
</evidence>
<proteinExistence type="predicted"/>
<accession>A0A6H1ZL71</accession>
<dbReference type="EMBL" id="MT143082">
    <property type="protein sequence ID" value="QJA92623.1"/>
    <property type="molecule type" value="Genomic_DNA"/>
</dbReference>
<evidence type="ECO:0000313" key="4">
    <source>
        <dbReference type="EMBL" id="QJI02542.1"/>
    </source>
</evidence>
<gene>
    <name evidence="3" type="ORF">MM415B04549_0011</name>
    <name evidence="2" type="ORF">TM448A00866_0037</name>
    <name evidence="4" type="ORF">TM448B03322_0009</name>
</gene>
<dbReference type="EMBL" id="MT144075">
    <property type="protein sequence ID" value="QJA48222.1"/>
    <property type="molecule type" value="Genomic_DNA"/>
</dbReference>
<organism evidence="2">
    <name type="scientific">viral metagenome</name>
    <dbReference type="NCBI Taxonomy" id="1070528"/>
    <lineage>
        <taxon>unclassified sequences</taxon>
        <taxon>metagenomes</taxon>
        <taxon>organismal metagenomes</taxon>
    </lineage>
</organism>
<reference evidence="2" key="1">
    <citation type="submission" date="2020-03" db="EMBL/GenBank/DDBJ databases">
        <title>The deep terrestrial virosphere.</title>
        <authorList>
            <person name="Holmfeldt K."/>
            <person name="Nilsson E."/>
            <person name="Simone D."/>
            <person name="Lopez-Fernandez M."/>
            <person name="Wu X."/>
            <person name="de Brujin I."/>
            <person name="Lundin D."/>
            <person name="Andersson A."/>
            <person name="Bertilsson S."/>
            <person name="Dopson M."/>
        </authorList>
    </citation>
    <scope>NUCLEOTIDE SEQUENCE</scope>
    <source>
        <strain evidence="3">MM415B04549</strain>
        <strain evidence="2">TM448A00866</strain>
        <strain evidence="4">TM448B03322</strain>
    </source>
</reference>
<feature type="compositionally biased region" description="Basic residues" evidence="1">
    <location>
        <begin position="183"/>
        <end position="196"/>
    </location>
</feature>
<sequence length="196" mass="21874">MSDQDELQRVFVQNKVNGDDFNVDLSPLAAGSGTQGQHLDKCEAYFTILYREICNNEEITNDMRKVLYEFGLKRFPSEALFAINTGVEPKLIREWIATSVPFRDYWDKITEFSKGFWEGSDLVKAHGGDKISAKSVLSAINKTSASFMNIKKKADEVVDARKAEDLIKTASGKRGTSSSGKAAGRKKRKARRTPGK</sequence>
<protein>
    <submittedName>
        <fullName evidence="2">Uncharacterized protein</fullName>
    </submittedName>
</protein>
<dbReference type="AlphaFoldDB" id="A0A6H1ZL71"/>
<dbReference type="EMBL" id="MT145010">
    <property type="protein sequence ID" value="QJI02542.1"/>
    <property type="molecule type" value="Genomic_DNA"/>
</dbReference>
<name>A0A6H1ZL71_9ZZZZ</name>
<evidence type="ECO:0000313" key="3">
    <source>
        <dbReference type="EMBL" id="QJA92623.1"/>
    </source>
</evidence>
<evidence type="ECO:0000313" key="2">
    <source>
        <dbReference type="EMBL" id="QJA48222.1"/>
    </source>
</evidence>
<feature type="region of interest" description="Disordered" evidence="1">
    <location>
        <begin position="168"/>
        <end position="196"/>
    </location>
</feature>